<organism evidence="5 6">
    <name type="scientific">Arenibacterium halophilum</name>
    <dbReference type="NCBI Taxonomy" id="2583821"/>
    <lineage>
        <taxon>Bacteria</taxon>
        <taxon>Pseudomonadati</taxon>
        <taxon>Pseudomonadota</taxon>
        <taxon>Alphaproteobacteria</taxon>
        <taxon>Rhodobacterales</taxon>
        <taxon>Paracoccaceae</taxon>
        <taxon>Arenibacterium</taxon>
    </lineage>
</organism>
<dbReference type="SUPFAM" id="SSF51182">
    <property type="entry name" value="RmlC-like cupins"/>
    <property type="match status" value="1"/>
</dbReference>
<gene>
    <name evidence="5" type="ORF">FGK64_07620</name>
</gene>
<keyword evidence="3" id="KW-0456">Lyase</keyword>
<comment type="catalytic activity">
    <reaction evidence="4">
        <text>(S)-ureidoglycolate = urea + glyoxylate</text>
        <dbReference type="Rhea" id="RHEA:11304"/>
        <dbReference type="ChEBI" id="CHEBI:16199"/>
        <dbReference type="ChEBI" id="CHEBI:36655"/>
        <dbReference type="ChEBI" id="CHEBI:57296"/>
        <dbReference type="EC" id="4.3.2.3"/>
    </reaction>
</comment>
<keyword evidence="6" id="KW-1185">Reference proteome</keyword>
<accession>A0ABY2X9N2</accession>
<comment type="caution">
    <text evidence="5">The sequence shown here is derived from an EMBL/GenBank/DDBJ whole genome shotgun (WGS) entry which is preliminary data.</text>
</comment>
<dbReference type="InterPro" id="IPR007247">
    <property type="entry name" value="Ureidogly_lyase"/>
</dbReference>
<dbReference type="RefSeq" id="WP_138863223.1">
    <property type="nucleotide sequence ID" value="NZ_VCPC01000002.1"/>
</dbReference>
<sequence>MRPVPVEPLTAQAFAPFGTVLEPGGDSARLIRDGAVRLTQFPGVLGHDAAASDVAFDYYDVQPQDGPLTLHQAERHPFSDQLFVALNGARFLAVVWPEDPATSDPIGFVGAPGQAVIYRAGVWHHAIVAVAGEALFGSLIWRTGRGDDTVFAALDSGWTVAP</sequence>
<dbReference type="InterPro" id="IPR024060">
    <property type="entry name" value="Ureidoglycolate_lyase_dom_sf"/>
</dbReference>
<dbReference type="InterPro" id="IPR047233">
    <property type="entry name" value="UAH_cupin"/>
</dbReference>
<proteinExistence type="predicted"/>
<evidence type="ECO:0000256" key="1">
    <source>
        <dbReference type="ARBA" id="ARBA00011738"/>
    </source>
</evidence>
<protein>
    <recommendedName>
        <fullName evidence="7">Ureidoglycolate lyase</fullName>
    </recommendedName>
</protein>
<dbReference type="PANTHER" id="PTHR21221">
    <property type="entry name" value="UREIDOGLYCOLATE HYDROLASE"/>
    <property type="match status" value="1"/>
</dbReference>
<name>A0ABY2X9N2_9RHOB</name>
<evidence type="ECO:0000313" key="5">
    <source>
        <dbReference type="EMBL" id="TMV12669.1"/>
    </source>
</evidence>
<evidence type="ECO:0000256" key="2">
    <source>
        <dbReference type="ARBA" id="ARBA00022631"/>
    </source>
</evidence>
<evidence type="ECO:0000313" key="6">
    <source>
        <dbReference type="Proteomes" id="UP001191082"/>
    </source>
</evidence>
<dbReference type="InterPro" id="IPR011051">
    <property type="entry name" value="RmlC_Cupin_sf"/>
</dbReference>
<dbReference type="CDD" id="cd20298">
    <property type="entry name" value="cupin_UAH"/>
    <property type="match status" value="1"/>
</dbReference>
<evidence type="ECO:0000256" key="4">
    <source>
        <dbReference type="ARBA" id="ARBA00047684"/>
    </source>
</evidence>
<dbReference type="Gene3D" id="2.60.120.480">
    <property type="entry name" value="Ureidoglycolate hydrolase"/>
    <property type="match status" value="1"/>
</dbReference>
<evidence type="ECO:0008006" key="7">
    <source>
        <dbReference type="Google" id="ProtNLM"/>
    </source>
</evidence>
<keyword evidence="2" id="KW-0659">Purine metabolism</keyword>
<reference evidence="5 6" key="1">
    <citation type="submission" date="2019-05" db="EMBL/GenBank/DDBJ databases">
        <title>Marivita sp. nov. isolated from sea sediment.</title>
        <authorList>
            <person name="Kim W."/>
        </authorList>
    </citation>
    <scope>NUCLEOTIDE SEQUENCE [LARGE SCALE GENOMIC DNA]</scope>
    <source>
        <strain evidence="5 6">CAU 1492</strain>
    </source>
</reference>
<dbReference type="Proteomes" id="UP001191082">
    <property type="component" value="Unassembled WGS sequence"/>
</dbReference>
<dbReference type="EMBL" id="VCPC01000002">
    <property type="protein sequence ID" value="TMV12669.1"/>
    <property type="molecule type" value="Genomic_DNA"/>
</dbReference>
<comment type="subunit">
    <text evidence="1">Homodimer.</text>
</comment>
<evidence type="ECO:0000256" key="3">
    <source>
        <dbReference type="ARBA" id="ARBA00023239"/>
    </source>
</evidence>
<dbReference type="Pfam" id="PF04115">
    <property type="entry name" value="Ureidogly_lyase"/>
    <property type="match status" value="1"/>
</dbReference>
<dbReference type="PANTHER" id="PTHR21221:SF1">
    <property type="entry name" value="UREIDOGLYCOLATE LYASE"/>
    <property type="match status" value="1"/>
</dbReference>